<dbReference type="Proteomes" id="UP000682308">
    <property type="component" value="Unassembled WGS sequence"/>
</dbReference>
<organism evidence="6 7">
    <name type="scientific">Streptomyces tuirus</name>
    <dbReference type="NCBI Taxonomy" id="68278"/>
    <lineage>
        <taxon>Bacteria</taxon>
        <taxon>Bacillati</taxon>
        <taxon>Actinomycetota</taxon>
        <taxon>Actinomycetes</taxon>
        <taxon>Kitasatosporales</taxon>
        <taxon>Streptomycetaceae</taxon>
        <taxon>Streptomyces</taxon>
    </lineage>
</organism>
<comment type="caution">
    <text evidence="6">The sequence shown here is derived from an EMBL/GenBank/DDBJ whole genome shotgun (WGS) entry which is preliminary data.</text>
</comment>
<name>A0A941FF03_9ACTN</name>
<dbReference type="AlphaFoldDB" id="A0A941FF03"/>
<feature type="domain" description="HTH luxR-type" evidence="5">
    <location>
        <begin position="829"/>
        <end position="894"/>
    </location>
</feature>
<dbReference type="PANTHER" id="PTHR44688">
    <property type="entry name" value="DNA-BINDING TRANSCRIPTIONAL ACTIVATOR DEVR_DOSR"/>
    <property type="match status" value="1"/>
</dbReference>
<dbReference type="PROSITE" id="PS50043">
    <property type="entry name" value="HTH_LUXR_2"/>
    <property type="match status" value="1"/>
</dbReference>
<keyword evidence="1" id="KW-0805">Transcription regulation</keyword>
<dbReference type="Gene3D" id="1.10.10.10">
    <property type="entry name" value="Winged helix-like DNA-binding domain superfamily/Winged helix DNA-binding domain"/>
    <property type="match status" value="1"/>
</dbReference>
<evidence type="ECO:0000259" key="5">
    <source>
        <dbReference type="PROSITE" id="PS50043"/>
    </source>
</evidence>
<evidence type="ECO:0000256" key="2">
    <source>
        <dbReference type="ARBA" id="ARBA00023125"/>
    </source>
</evidence>
<proteinExistence type="predicted"/>
<dbReference type="CDD" id="cd06170">
    <property type="entry name" value="LuxR_C_like"/>
    <property type="match status" value="1"/>
</dbReference>
<dbReference type="GO" id="GO:0006355">
    <property type="term" value="P:regulation of DNA-templated transcription"/>
    <property type="evidence" value="ECO:0007669"/>
    <property type="project" value="InterPro"/>
</dbReference>
<dbReference type="InterPro" id="IPR000792">
    <property type="entry name" value="Tscrpt_reg_LuxR_C"/>
</dbReference>
<dbReference type="Gene3D" id="1.25.40.10">
    <property type="entry name" value="Tetratricopeptide repeat domain"/>
    <property type="match status" value="1"/>
</dbReference>
<dbReference type="InterPro" id="IPR036388">
    <property type="entry name" value="WH-like_DNA-bd_sf"/>
</dbReference>
<dbReference type="Pfam" id="PF25873">
    <property type="entry name" value="WHD_MalT"/>
    <property type="match status" value="1"/>
</dbReference>
<keyword evidence="3" id="KW-0804">Transcription</keyword>
<evidence type="ECO:0000313" key="7">
    <source>
        <dbReference type="Proteomes" id="UP000682308"/>
    </source>
</evidence>
<dbReference type="EMBL" id="JAGTPG010000001">
    <property type="protein sequence ID" value="MBR8638812.1"/>
    <property type="molecule type" value="Genomic_DNA"/>
</dbReference>
<reference evidence="6 7" key="1">
    <citation type="submission" date="2021-04" db="EMBL/GenBank/DDBJ databases">
        <title>Characterization of the biosynthetic gene cluster of new lipopeptides with antitumor activity in the genome of the marine Streptomyces PHM034.</title>
        <authorList>
            <person name="Ceniceros A."/>
            <person name="Canedo L."/>
            <person name="Mendez C."/>
            <person name="Olano C."/>
            <person name="Schleissner C."/>
            <person name="Cuevas C."/>
            <person name="De La Calle F."/>
            <person name="Salas J.A."/>
        </authorList>
    </citation>
    <scope>NUCLEOTIDE SEQUENCE [LARGE SCALE GENOMIC DNA]</scope>
    <source>
        <strain evidence="6 7">PHM034</strain>
    </source>
</reference>
<sequence>MAPTDATGTEPALAGVDPSGDPLLRTRFVLPERPATFLRRTRLIRHLDEALGTPLTMVNGSAGAGKTLLVADWAAGLREPVAWLTTDTADQAPGVFWAYLLEALRAAGIPVAAEVGSPAEAGRVDRRTLTCLAADLESRDHTTVVVLDEFDRVTSPEIAEQLQFVLCHAGLGLRLVLVTRTEPLLPLHRYRAAGELTEIRDAELAFTSREAQELLSRHGLHLPESAVRALVGRTQGWAAGLSLCALAARQGPDPQAYLKQFEADHSTVADFLLAEVLDRQPPDTQDLLLRISVLERFCPDLVNALTRRGDAEPILAALHRENAFVHYLGHTWYSLHPLFAEILRAHLRERLPGLEPELRGRAARWLRRSGSLRDALVQGAAADDWEFTTRAVVEDLAIGELFTGLRSEDLSALFARMSPDATGPAPDLVRAARELARRDLDHGLTHLRRAGEQLAGDGTAPAPGRLSCALLEALAGRLTGSPGRTERAAEQARLLRQDIPAQLLDEHPELTALLLTHLGSARLWAGRFDDARAALSAVAGYPGGAAMALPRWEALGHLALIDYLNGWPGRAEHKARAAAGQAEHYSLPQRSGSGTGPLVLAAVHIDRDELDEAQALLDAATGSPSLAEDPVLEAGRTLARGLLLLARGDARAALAAAGATVPAAVSSPWARDHSALLASAAHLAEGRPELAEKVVEPLAHRRTACAVGAARARLAAGHPEEALDIIDGPFEDDRPGPAVTVRATLVRAQAALETGDPATARRLVARALLDGRRERLRRPFLEAGPWIRPLLSTGRPWELAEGWLVSGGGGRNRRVPGHPPPHTPAAPAPDLAVEQLSARERDVLSRLSQMMSTQEIAADLHVSANTVKTHLKSIYRKLAVSRRGDAVRHARERGLL</sequence>
<dbReference type="InterPro" id="IPR059106">
    <property type="entry name" value="WHD_MalT"/>
</dbReference>
<evidence type="ECO:0000313" key="6">
    <source>
        <dbReference type="EMBL" id="MBR8638812.1"/>
    </source>
</evidence>
<feature type="compositionally biased region" description="Pro residues" evidence="4">
    <location>
        <begin position="817"/>
        <end position="827"/>
    </location>
</feature>
<evidence type="ECO:0000256" key="1">
    <source>
        <dbReference type="ARBA" id="ARBA00023015"/>
    </source>
</evidence>
<dbReference type="PRINTS" id="PR00038">
    <property type="entry name" value="HTHLUXR"/>
</dbReference>
<dbReference type="PANTHER" id="PTHR44688:SF16">
    <property type="entry name" value="DNA-BINDING TRANSCRIPTIONAL ACTIVATOR DEVR_DOSR"/>
    <property type="match status" value="1"/>
</dbReference>
<keyword evidence="2" id="KW-0238">DNA-binding</keyword>
<dbReference type="InterPro" id="IPR016032">
    <property type="entry name" value="Sig_transdc_resp-reg_C-effctor"/>
</dbReference>
<accession>A0A941FF03</accession>
<dbReference type="Gene3D" id="3.40.50.300">
    <property type="entry name" value="P-loop containing nucleotide triphosphate hydrolases"/>
    <property type="match status" value="1"/>
</dbReference>
<evidence type="ECO:0000256" key="4">
    <source>
        <dbReference type="SAM" id="MobiDB-lite"/>
    </source>
</evidence>
<dbReference type="InterPro" id="IPR027417">
    <property type="entry name" value="P-loop_NTPase"/>
</dbReference>
<dbReference type="SUPFAM" id="SSF52540">
    <property type="entry name" value="P-loop containing nucleoside triphosphate hydrolases"/>
    <property type="match status" value="1"/>
</dbReference>
<dbReference type="SUPFAM" id="SSF46894">
    <property type="entry name" value="C-terminal effector domain of the bipartite response regulators"/>
    <property type="match status" value="1"/>
</dbReference>
<keyword evidence="7" id="KW-1185">Reference proteome</keyword>
<dbReference type="Pfam" id="PF00196">
    <property type="entry name" value="GerE"/>
    <property type="match status" value="1"/>
</dbReference>
<dbReference type="InterPro" id="IPR011990">
    <property type="entry name" value="TPR-like_helical_dom_sf"/>
</dbReference>
<protein>
    <submittedName>
        <fullName evidence="6">Helix-turn-helix transcriptional regulator</fullName>
    </submittedName>
</protein>
<dbReference type="GO" id="GO:0003677">
    <property type="term" value="F:DNA binding"/>
    <property type="evidence" value="ECO:0007669"/>
    <property type="project" value="UniProtKB-KW"/>
</dbReference>
<feature type="region of interest" description="Disordered" evidence="4">
    <location>
        <begin position="810"/>
        <end position="829"/>
    </location>
</feature>
<dbReference type="SMART" id="SM00421">
    <property type="entry name" value="HTH_LUXR"/>
    <property type="match status" value="1"/>
</dbReference>
<evidence type="ECO:0000256" key="3">
    <source>
        <dbReference type="ARBA" id="ARBA00023163"/>
    </source>
</evidence>
<gene>
    <name evidence="6" type="ORF">KEF29_04510</name>
</gene>